<name>A0A9W4UEE7_9PLEO</name>
<reference evidence="1" key="1">
    <citation type="submission" date="2023-01" db="EMBL/GenBank/DDBJ databases">
        <authorList>
            <person name="Van Ghelder C."/>
            <person name="Rancurel C."/>
        </authorList>
    </citation>
    <scope>NUCLEOTIDE SEQUENCE</scope>
    <source>
        <strain evidence="1">CNCM I-4278</strain>
    </source>
</reference>
<evidence type="ECO:0000313" key="1">
    <source>
        <dbReference type="EMBL" id="CAI6332788.1"/>
    </source>
</evidence>
<dbReference type="OrthoDB" id="4244210at2759"/>
<organism evidence="1 2">
    <name type="scientific">Periconia digitata</name>
    <dbReference type="NCBI Taxonomy" id="1303443"/>
    <lineage>
        <taxon>Eukaryota</taxon>
        <taxon>Fungi</taxon>
        <taxon>Dikarya</taxon>
        <taxon>Ascomycota</taxon>
        <taxon>Pezizomycotina</taxon>
        <taxon>Dothideomycetes</taxon>
        <taxon>Pleosporomycetidae</taxon>
        <taxon>Pleosporales</taxon>
        <taxon>Massarineae</taxon>
        <taxon>Periconiaceae</taxon>
        <taxon>Periconia</taxon>
    </lineage>
</organism>
<dbReference type="Proteomes" id="UP001152607">
    <property type="component" value="Unassembled WGS sequence"/>
</dbReference>
<accession>A0A9W4UEE7</accession>
<protein>
    <submittedName>
        <fullName evidence="1">Uncharacterized protein</fullName>
    </submittedName>
</protein>
<sequence>MRDETTSTPINAAIVSDHEPVNSIASAQRCVESGCDSWAIAGSRFCSTRKTSQDLWLYYGMLIRSQTKDDLEILCATRISMGLINQI</sequence>
<keyword evidence="2" id="KW-1185">Reference proteome</keyword>
<dbReference type="AlphaFoldDB" id="A0A9W4UEE7"/>
<evidence type="ECO:0000313" key="2">
    <source>
        <dbReference type="Proteomes" id="UP001152607"/>
    </source>
</evidence>
<gene>
    <name evidence="1" type="ORF">PDIGIT_LOCUS5818</name>
</gene>
<proteinExistence type="predicted"/>
<comment type="caution">
    <text evidence="1">The sequence shown here is derived from an EMBL/GenBank/DDBJ whole genome shotgun (WGS) entry which is preliminary data.</text>
</comment>
<dbReference type="EMBL" id="CAOQHR010000003">
    <property type="protein sequence ID" value="CAI6332788.1"/>
    <property type="molecule type" value="Genomic_DNA"/>
</dbReference>